<name>A0A225VVY5_9STRA</name>
<dbReference type="AlphaFoldDB" id="A0A225VVY5"/>
<comment type="caution">
    <text evidence="1">The sequence shown here is derived from an EMBL/GenBank/DDBJ whole genome shotgun (WGS) entry which is preliminary data.</text>
</comment>
<dbReference type="Proteomes" id="UP000198211">
    <property type="component" value="Unassembled WGS sequence"/>
</dbReference>
<gene>
    <name evidence="1" type="ORF">PHMEG_00017588</name>
</gene>
<keyword evidence="2" id="KW-1185">Reference proteome</keyword>
<proteinExistence type="predicted"/>
<evidence type="ECO:0000313" key="2">
    <source>
        <dbReference type="Proteomes" id="UP000198211"/>
    </source>
</evidence>
<sequence length="100" mass="11240">MGIALEENGVLAYANGDEKLALGASDDKKKVFMEAQAKVKQIIMASHSMELGWRVMVKKSGTEMWKHLEEMHECEQNAATRTNQEMILFNKLQAAKCNPN</sequence>
<dbReference type="EMBL" id="NBNE01002699">
    <property type="protein sequence ID" value="OWZ09671.1"/>
    <property type="molecule type" value="Genomic_DNA"/>
</dbReference>
<accession>A0A225VVY5</accession>
<dbReference type="OrthoDB" id="121069at2759"/>
<protein>
    <submittedName>
        <fullName evidence="1">Uncharacterized protein</fullName>
    </submittedName>
</protein>
<organism evidence="1 2">
    <name type="scientific">Phytophthora megakarya</name>
    <dbReference type="NCBI Taxonomy" id="4795"/>
    <lineage>
        <taxon>Eukaryota</taxon>
        <taxon>Sar</taxon>
        <taxon>Stramenopiles</taxon>
        <taxon>Oomycota</taxon>
        <taxon>Peronosporomycetes</taxon>
        <taxon>Peronosporales</taxon>
        <taxon>Peronosporaceae</taxon>
        <taxon>Phytophthora</taxon>
    </lineage>
</organism>
<evidence type="ECO:0000313" key="1">
    <source>
        <dbReference type="EMBL" id="OWZ09671.1"/>
    </source>
</evidence>
<reference evidence="2" key="1">
    <citation type="submission" date="2017-03" db="EMBL/GenBank/DDBJ databases">
        <title>Phytopthora megakarya and P. palmivora, two closely related causual agents of cacao black pod achieved similar genome size and gene model numbers by different mechanisms.</title>
        <authorList>
            <person name="Ali S."/>
            <person name="Shao J."/>
            <person name="Larry D.J."/>
            <person name="Kronmiller B."/>
            <person name="Shen D."/>
            <person name="Strem M.D."/>
            <person name="Melnick R.L."/>
            <person name="Guiltinan M.J."/>
            <person name="Tyler B.M."/>
            <person name="Meinhardt L.W."/>
            <person name="Bailey B.A."/>
        </authorList>
    </citation>
    <scope>NUCLEOTIDE SEQUENCE [LARGE SCALE GENOMIC DNA]</scope>
    <source>
        <strain evidence="2">zdho120</strain>
    </source>
</reference>